<dbReference type="SUPFAM" id="SSF144083">
    <property type="entry name" value="Magnesium transport protein CorA, transmembrane region"/>
    <property type="match status" value="1"/>
</dbReference>
<feature type="transmembrane region" description="Helical" evidence="6">
    <location>
        <begin position="264"/>
        <end position="286"/>
    </location>
</feature>
<protein>
    <submittedName>
        <fullName evidence="7">Uncharacterized protein</fullName>
    </submittedName>
</protein>
<keyword evidence="8" id="KW-1185">Reference proteome</keyword>
<feature type="transmembrane region" description="Helical" evidence="6">
    <location>
        <begin position="230"/>
        <end position="252"/>
    </location>
</feature>
<keyword evidence="4 6" id="KW-0472">Membrane</keyword>
<dbReference type="PANTHER" id="PTHR46494">
    <property type="entry name" value="CORA FAMILY METAL ION TRANSPORTER (EUROFUNG)"/>
    <property type="match status" value="1"/>
</dbReference>
<name>A0ABR1UKG8_9PEZI</name>
<accession>A0ABR1UKG8</accession>
<comment type="caution">
    <text evidence="7">The sequence shown here is derived from an EMBL/GenBank/DDBJ whole genome shotgun (WGS) entry which is preliminary data.</text>
</comment>
<comment type="subcellular location">
    <subcellularLocation>
        <location evidence="1">Cell membrane</location>
        <topology evidence="1">Multi-pass membrane protein</topology>
    </subcellularLocation>
</comment>
<gene>
    <name evidence="7" type="ORF">PG996_009346</name>
</gene>
<dbReference type="EMBL" id="JAQQWM010000006">
    <property type="protein sequence ID" value="KAK8059416.1"/>
    <property type="molecule type" value="Genomic_DNA"/>
</dbReference>
<reference evidence="7 8" key="1">
    <citation type="submission" date="2023-01" db="EMBL/GenBank/DDBJ databases">
        <title>Analysis of 21 Apiospora genomes using comparative genomics revels a genus with tremendous synthesis potential of carbohydrate active enzymes and secondary metabolites.</title>
        <authorList>
            <person name="Sorensen T."/>
        </authorList>
    </citation>
    <scope>NUCLEOTIDE SEQUENCE [LARGE SCALE GENOMIC DNA]</scope>
    <source>
        <strain evidence="7 8">CBS 83171</strain>
    </source>
</reference>
<dbReference type="PANTHER" id="PTHR46494:SF1">
    <property type="entry name" value="CORA FAMILY METAL ION TRANSPORTER (EUROFUNG)"/>
    <property type="match status" value="1"/>
</dbReference>
<dbReference type="Pfam" id="PF01544">
    <property type="entry name" value="CorA"/>
    <property type="match status" value="1"/>
</dbReference>
<evidence type="ECO:0000256" key="3">
    <source>
        <dbReference type="ARBA" id="ARBA00022989"/>
    </source>
</evidence>
<keyword evidence="3 6" id="KW-1133">Transmembrane helix</keyword>
<keyword evidence="2 6" id="KW-0812">Transmembrane</keyword>
<proteinExistence type="predicted"/>
<evidence type="ECO:0000256" key="5">
    <source>
        <dbReference type="SAM" id="MobiDB-lite"/>
    </source>
</evidence>
<dbReference type="Proteomes" id="UP001446871">
    <property type="component" value="Unassembled WGS sequence"/>
</dbReference>
<evidence type="ECO:0000256" key="1">
    <source>
        <dbReference type="ARBA" id="ARBA00004651"/>
    </source>
</evidence>
<feature type="region of interest" description="Disordered" evidence="5">
    <location>
        <begin position="38"/>
        <end position="69"/>
    </location>
</feature>
<dbReference type="InterPro" id="IPR045863">
    <property type="entry name" value="CorA_TM1_TM2"/>
</dbReference>
<evidence type="ECO:0000313" key="7">
    <source>
        <dbReference type="EMBL" id="KAK8059416.1"/>
    </source>
</evidence>
<evidence type="ECO:0000256" key="4">
    <source>
        <dbReference type="ARBA" id="ARBA00023136"/>
    </source>
</evidence>
<evidence type="ECO:0000313" key="8">
    <source>
        <dbReference type="Proteomes" id="UP001446871"/>
    </source>
</evidence>
<organism evidence="7 8">
    <name type="scientific">Apiospora saccharicola</name>
    <dbReference type="NCBI Taxonomy" id="335842"/>
    <lineage>
        <taxon>Eukaryota</taxon>
        <taxon>Fungi</taxon>
        <taxon>Dikarya</taxon>
        <taxon>Ascomycota</taxon>
        <taxon>Pezizomycotina</taxon>
        <taxon>Sordariomycetes</taxon>
        <taxon>Xylariomycetidae</taxon>
        <taxon>Amphisphaeriales</taxon>
        <taxon>Apiosporaceae</taxon>
        <taxon>Apiospora</taxon>
    </lineage>
</organism>
<dbReference type="InterPro" id="IPR002523">
    <property type="entry name" value="MgTranspt_CorA/ZnTranspt_ZntB"/>
</dbReference>
<dbReference type="Gene3D" id="1.20.58.340">
    <property type="entry name" value="Magnesium transport protein CorA, transmembrane region"/>
    <property type="match status" value="1"/>
</dbReference>
<feature type="compositionally biased region" description="Polar residues" evidence="5">
    <location>
        <begin position="39"/>
        <end position="53"/>
    </location>
</feature>
<evidence type="ECO:0000256" key="2">
    <source>
        <dbReference type="ARBA" id="ARBA00022692"/>
    </source>
</evidence>
<sequence length="314" mass="34813">MLDKGTKLAGSKWPAQLGSLGPGGLSILHAVRYNEILNPGSQPNGVRTPSTDTSKAHPYHPYRDCSSPETSRLLQYSPAVGLYTLLSSAALSWNQVLNYIEDDIDENQDAEDDDSTNEALAQIRFDLRTVHRFKTFIHRDLDLLHDCPTWAARGTTSPELHPIDTTASTSAVDTEVETMRFTLLKDYKDLVGKCQLLVERCESSSNVLQSAVQLEEAHRSMGQTAEINKLTRIVFVLAPLSFVSSIFGMNVIEITPDSAVASLWHFALAALVVLAISIHFGFSVLGQPRFLGILRRKAETRLHKEEDIELQGRQ</sequence>
<evidence type="ECO:0000256" key="6">
    <source>
        <dbReference type="SAM" id="Phobius"/>
    </source>
</evidence>